<accession>A0A3M9N463</accession>
<protein>
    <submittedName>
        <fullName evidence="2">DUF4382 domain-containing protein</fullName>
    </submittedName>
</protein>
<dbReference type="Gene3D" id="2.60.40.1120">
    <property type="entry name" value="Carboxypeptidase-like, regulatory domain"/>
    <property type="match status" value="1"/>
</dbReference>
<evidence type="ECO:0000313" key="2">
    <source>
        <dbReference type="EMBL" id="RNI32107.1"/>
    </source>
</evidence>
<dbReference type="AlphaFoldDB" id="A0A3M9N463"/>
<dbReference type="SUPFAM" id="SSF49452">
    <property type="entry name" value="Starch-binding domain-like"/>
    <property type="match status" value="1"/>
</dbReference>
<name>A0A3M9N463_9BACT</name>
<dbReference type="InterPro" id="IPR025491">
    <property type="entry name" value="DUF4382"/>
</dbReference>
<evidence type="ECO:0000313" key="3">
    <source>
        <dbReference type="Proteomes" id="UP000267223"/>
    </source>
</evidence>
<sequence length="268" mass="29005">MKTISFKTIASIAILFCSVMIFSCKKTNNDNTNKSRLQVRLTDAPDPSIKEVWIDIKEVRINSKDSSWLTLEGAHPGMYNLLELTGGKDTLLADANIPSGNISQLRLVLGDNNYIITQDNEKIALTTPSAEQSGLKVQIHQDVDGGQLYKLVLDFDAAKSIVKAGNSGKYILKPVIRVISFAPSGGNLQGVVVPDSIRTAVYAINGADTVASTFTNISNGKYWFGDIPAGSYQLSFVPNNTTFNNTEKSVTVVLGQTTTADSVVLQKK</sequence>
<reference evidence="2 3" key="1">
    <citation type="submission" date="2018-11" db="EMBL/GenBank/DDBJ databases">
        <title>Draft genome sequence of Ferruginibacter sp. BO-59.</title>
        <authorList>
            <person name="Im W.T."/>
        </authorList>
    </citation>
    <scope>NUCLEOTIDE SEQUENCE [LARGE SCALE GENOMIC DNA]</scope>
    <source>
        <strain evidence="2 3">BO-59</strain>
    </source>
</reference>
<dbReference type="InterPro" id="IPR013784">
    <property type="entry name" value="Carb-bd-like_fold"/>
</dbReference>
<organism evidence="2 3">
    <name type="scientific">Hanamia caeni</name>
    <dbReference type="NCBI Taxonomy" id="2294116"/>
    <lineage>
        <taxon>Bacteria</taxon>
        <taxon>Pseudomonadati</taxon>
        <taxon>Bacteroidota</taxon>
        <taxon>Chitinophagia</taxon>
        <taxon>Chitinophagales</taxon>
        <taxon>Chitinophagaceae</taxon>
        <taxon>Hanamia</taxon>
    </lineage>
</organism>
<proteinExistence type="predicted"/>
<evidence type="ECO:0000259" key="1">
    <source>
        <dbReference type="Pfam" id="PF14321"/>
    </source>
</evidence>
<dbReference type="Pfam" id="PF14321">
    <property type="entry name" value="DUF4382"/>
    <property type="match status" value="1"/>
</dbReference>
<dbReference type="Proteomes" id="UP000267223">
    <property type="component" value="Unassembled WGS sequence"/>
</dbReference>
<dbReference type="PROSITE" id="PS51257">
    <property type="entry name" value="PROKAR_LIPOPROTEIN"/>
    <property type="match status" value="1"/>
</dbReference>
<feature type="domain" description="DUF4382" evidence="1">
    <location>
        <begin position="35"/>
        <end position="174"/>
    </location>
</feature>
<comment type="caution">
    <text evidence="2">The sequence shown here is derived from an EMBL/GenBank/DDBJ whole genome shotgun (WGS) entry which is preliminary data.</text>
</comment>
<gene>
    <name evidence="2" type="ORF">EFY79_20670</name>
</gene>
<dbReference type="EMBL" id="RJJR01000028">
    <property type="protein sequence ID" value="RNI32107.1"/>
    <property type="molecule type" value="Genomic_DNA"/>
</dbReference>
<dbReference type="RefSeq" id="WP_123122665.1">
    <property type="nucleotide sequence ID" value="NZ_RJJR01000028.1"/>
</dbReference>
<dbReference type="OrthoDB" id="2111471at2"/>
<dbReference type="GO" id="GO:0030246">
    <property type="term" value="F:carbohydrate binding"/>
    <property type="evidence" value="ECO:0007669"/>
    <property type="project" value="InterPro"/>
</dbReference>
<keyword evidence="3" id="KW-1185">Reference proteome</keyword>